<accession>A0ABR0B7Q3</accession>
<evidence type="ECO:0000313" key="1">
    <source>
        <dbReference type="EMBL" id="KAK4037718.1"/>
    </source>
</evidence>
<keyword evidence="2" id="KW-1185">Reference proteome</keyword>
<sequence length="209" mass="23494">MDKNSATRLEGGRADVALALIIKTKLPDLYNQNPNKTPVSAAPKKSVVVPINQSIDYEPTPSYGFLGRSQKRSVGAKKHCSNISITNLFGDQSRMESEREETPLDLPNLPIQPNILKSVPISKSLVPLLTTRVPAVDKQNPLINSPFERRGKSRNQFMHMPEELDQLDWAGLPEPKTKEQLDEIMRLFHAAVHERNVVCCVCDQFLRIE</sequence>
<reference evidence="1 2" key="1">
    <citation type="journal article" date="2023" name="Nucleic Acids Res.">
        <title>The hologenome of Daphnia magna reveals possible DNA methylation and microbiome-mediated evolution of the host genome.</title>
        <authorList>
            <person name="Chaturvedi A."/>
            <person name="Li X."/>
            <person name="Dhandapani V."/>
            <person name="Marshall H."/>
            <person name="Kissane S."/>
            <person name="Cuenca-Cambronero M."/>
            <person name="Asole G."/>
            <person name="Calvet F."/>
            <person name="Ruiz-Romero M."/>
            <person name="Marangio P."/>
            <person name="Guigo R."/>
            <person name="Rago D."/>
            <person name="Mirbahai L."/>
            <person name="Eastwood N."/>
            <person name="Colbourne J.K."/>
            <person name="Zhou J."/>
            <person name="Mallon E."/>
            <person name="Orsini L."/>
        </authorList>
    </citation>
    <scope>NUCLEOTIDE SEQUENCE [LARGE SCALE GENOMIC DNA]</scope>
    <source>
        <strain evidence="1">LRV0_1</strain>
    </source>
</reference>
<proteinExistence type="predicted"/>
<evidence type="ECO:0000313" key="2">
    <source>
        <dbReference type="Proteomes" id="UP001234178"/>
    </source>
</evidence>
<dbReference type="EMBL" id="JAOYFB010000040">
    <property type="protein sequence ID" value="KAK4037718.1"/>
    <property type="molecule type" value="Genomic_DNA"/>
</dbReference>
<name>A0ABR0B7Q3_9CRUS</name>
<comment type="caution">
    <text evidence="1">The sequence shown here is derived from an EMBL/GenBank/DDBJ whole genome shotgun (WGS) entry which is preliminary data.</text>
</comment>
<dbReference type="Proteomes" id="UP001234178">
    <property type="component" value="Unassembled WGS sequence"/>
</dbReference>
<gene>
    <name evidence="1" type="ORF">OUZ56_029747</name>
</gene>
<organism evidence="1 2">
    <name type="scientific">Daphnia magna</name>
    <dbReference type="NCBI Taxonomy" id="35525"/>
    <lineage>
        <taxon>Eukaryota</taxon>
        <taxon>Metazoa</taxon>
        <taxon>Ecdysozoa</taxon>
        <taxon>Arthropoda</taxon>
        <taxon>Crustacea</taxon>
        <taxon>Branchiopoda</taxon>
        <taxon>Diplostraca</taxon>
        <taxon>Cladocera</taxon>
        <taxon>Anomopoda</taxon>
        <taxon>Daphniidae</taxon>
        <taxon>Daphnia</taxon>
    </lineage>
</organism>
<protein>
    <submittedName>
        <fullName evidence="1">Uncharacterized protein</fullName>
    </submittedName>
</protein>